<dbReference type="InterPro" id="IPR013088">
    <property type="entry name" value="Znf_NHR/GATA"/>
</dbReference>
<accession>A0A2A6BFU4</accession>
<dbReference type="PANTHER" id="PTHR46011:SF6">
    <property type="entry name" value="HIGH ZINC ACTIVATED NUCLEAR RECEPTOR PROTEIN"/>
    <property type="match status" value="1"/>
</dbReference>
<dbReference type="GO" id="GO:0005634">
    <property type="term" value="C:nucleus"/>
    <property type="evidence" value="ECO:0000318"/>
    <property type="project" value="GO_Central"/>
</dbReference>
<gene>
    <name evidence="1" type="primary">WBGene00090030</name>
</gene>
<dbReference type="SMART" id="SM00430">
    <property type="entry name" value="HOLI"/>
    <property type="match status" value="1"/>
</dbReference>
<dbReference type="SMART" id="SM00399">
    <property type="entry name" value="ZnF_C4"/>
    <property type="match status" value="1"/>
</dbReference>
<evidence type="ECO:0000313" key="1">
    <source>
        <dbReference type="EnsemblMetazoa" id="PPA00476.1"/>
    </source>
</evidence>
<reference evidence="2" key="1">
    <citation type="journal article" date="2008" name="Nat. Genet.">
        <title>The Pristionchus pacificus genome provides a unique perspective on nematode lifestyle and parasitism.</title>
        <authorList>
            <person name="Dieterich C."/>
            <person name="Clifton S.W."/>
            <person name="Schuster L.N."/>
            <person name="Chinwalla A."/>
            <person name="Delehaunty K."/>
            <person name="Dinkelacker I."/>
            <person name="Fulton L."/>
            <person name="Fulton R."/>
            <person name="Godfrey J."/>
            <person name="Minx P."/>
            <person name="Mitreva M."/>
            <person name="Roeseler W."/>
            <person name="Tian H."/>
            <person name="Witte H."/>
            <person name="Yang S.P."/>
            <person name="Wilson R.K."/>
            <person name="Sommer R.J."/>
        </authorList>
    </citation>
    <scope>NUCLEOTIDE SEQUENCE [LARGE SCALE GENOMIC DNA]</scope>
    <source>
        <strain evidence="2">PS312</strain>
    </source>
</reference>
<dbReference type="SUPFAM" id="SSF57716">
    <property type="entry name" value="Glucocorticoid receptor-like (DNA-binding domain)"/>
    <property type="match status" value="1"/>
</dbReference>
<evidence type="ECO:0000313" key="2">
    <source>
        <dbReference type="Proteomes" id="UP000005239"/>
    </source>
</evidence>
<name>A0A2A6BFU4_PRIPA</name>
<dbReference type="GO" id="GO:0008270">
    <property type="term" value="F:zinc ion binding"/>
    <property type="evidence" value="ECO:0007669"/>
    <property type="project" value="InterPro"/>
</dbReference>
<dbReference type="Proteomes" id="UP000005239">
    <property type="component" value="Unassembled WGS sequence"/>
</dbReference>
<dbReference type="GO" id="GO:0043565">
    <property type="term" value="F:sequence-specific DNA binding"/>
    <property type="evidence" value="ECO:0007669"/>
    <property type="project" value="InterPro"/>
</dbReference>
<dbReference type="PANTHER" id="PTHR46011">
    <property type="entry name" value="NUCLEAR HORMONE RECEPTOR FAMILY MEMBER NHR-86-RELATED"/>
    <property type="match status" value="1"/>
</dbReference>
<reference evidence="1" key="2">
    <citation type="submission" date="2022-06" db="UniProtKB">
        <authorList>
            <consortium name="EnsemblMetazoa"/>
        </authorList>
    </citation>
    <scope>IDENTIFICATION</scope>
    <source>
        <strain evidence="1">PS312</strain>
    </source>
</reference>
<dbReference type="SUPFAM" id="SSF48508">
    <property type="entry name" value="Nuclear receptor ligand-binding domain"/>
    <property type="match status" value="1"/>
</dbReference>
<dbReference type="InterPro" id="IPR035500">
    <property type="entry name" value="NHR-like_dom_sf"/>
</dbReference>
<proteinExistence type="predicted"/>
<protein>
    <submittedName>
        <fullName evidence="1">Nuclear receptor</fullName>
    </submittedName>
</protein>
<sequence>MATSTHCCLVCSVPIRETHLGINACRACALFFKRTRRTRRAYTCRRGTGKCIFRKHEPFACKKCRYERCIAIGMESSGEITVEESLLDRLKEEYELSYKRRIDAERRLAEIHNLPRANTVEELYQTTAAFYYDTYPVWLRELIVLLTCVIPEFEDFEDDMKLTVLKNLLGKFYALNTFYRTSRSYLKTGKCISTALSSFDIDNSDQWISEKEVTTRKEQQKNGDGYRSSLQAHASDFLALMYKMLRTDDITDREYYALIAITLCELDTQLPDKIQHLFDSARTTALNELQRYYREQLKLADYSARLGSLMSLTAAIAEIHVISADQHRLYTTLFDVKSEDEILADGIAMIRTCIVLAFVALALTAQQTTPRPTGNTTEEHKGGVAGFFEGIKNGVVTTWNKVKHSFEHGVEQIKNGTNHTAENVEGFFVTRIAELQNHTQRLSNSSTTH</sequence>
<dbReference type="Gene3D" id="3.30.50.10">
    <property type="entry name" value="Erythroid Transcription Factor GATA-1, subunit A"/>
    <property type="match status" value="1"/>
</dbReference>
<dbReference type="InterPro" id="IPR000536">
    <property type="entry name" value="Nucl_hrmn_rcpt_lig-bd"/>
</dbReference>
<dbReference type="EnsemblMetazoa" id="PPA00476.1">
    <property type="protein sequence ID" value="PPA00476.1"/>
    <property type="gene ID" value="WBGene00090030"/>
</dbReference>
<dbReference type="PRINTS" id="PR00047">
    <property type="entry name" value="STROIDFINGER"/>
</dbReference>
<dbReference type="Gene3D" id="1.10.565.10">
    <property type="entry name" value="Retinoid X Receptor"/>
    <property type="match status" value="1"/>
</dbReference>
<dbReference type="AlphaFoldDB" id="A0A2A6BFU4"/>
<organism evidence="1 2">
    <name type="scientific">Pristionchus pacificus</name>
    <name type="common">Parasitic nematode worm</name>
    <dbReference type="NCBI Taxonomy" id="54126"/>
    <lineage>
        <taxon>Eukaryota</taxon>
        <taxon>Metazoa</taxon>
        <taxon>Ecdysozoa</taxon>
        <taxon>Nematoda</taxon>
        <taxon>Chromadorea</taxon>
        <taxon>Rhabditida</taxon>
        <taxon>Rhabditina</taxon>
        <taxon>Diplogasteromorpha</taxon>
        <taxon>Diplogasteroidea</taxon>
        <taxon>Neodiplogasteridae</taxon>
        <taxon>Pristionchus</taxon>
    </lineage>
</organism>
<dbReference type="InterPro" id="IPR001628">
    <property type="entry name" value="Znf_hrmn_rcpt"/>
</dbReference>
<accession>A0A8R1U385</accession>
<dbReference type="Pfam" id="PF00104">
    <property type="entry name" value="Hormone_recep"/>
    <property type="match status" value="1"/>
</dbReference>
<dbReference type="GO" id="GO:0003700">
    <property type="term" value="F:DNA-binding transcription factor activity"/>
    <property type="evidence" value="ECO:0000318"/>
    <property type="project" value="GO_Central"/>
</dbReference>
<dbReference type="PROSITE" id="PS51030">
    <property type="entry name" value="NUCLEAR_REC_DBD_2"/>
    <property type="match status" value="1"/>
</dbReference>
<keyword evidence="2" id="KW-1185">Reference proteome</keyword>
<dbReference type="Pfam" id="PF00105">
    <property type="entry name" value="zf-C4"/>
    <property type="match status" value="1"/>
</dbReference>